<dbReference type="InterPro" id="IPR050535">
    <property type="entry name" value="DNA_Repair-Maintenance_Comp"/>
</dbReference>
<dbReference type="STRING" id="1304284.L21TH_2026"/>
<dbReference type="EMBL" id="ARZA01000226">
    <property type="protein sequence ID" value="EOC99915.1"/>
    <property type="molecule type" value="Genomic_DNA"/>
</dbReference>
<accession>R1CMI7</accession>
<reference evidence="2 3" key="1">
    <citation type="journal article" date="2015" name="Geomicrobiol. J.">
        <title>Caldisalinibacter kiritimatiensis gen. nov., sp. nov., a moderately thermohalophilic thiosulfate-reducing bacterium from a hypersaline microbial mat.</title>
        <authorList>
            <person name="Ben Hania W."/>
            <person name="Joseph M."/>
            <person name="Fiebig A."/>
            <person name="Bunk B."/>
            <person name="Klenk H.-P."/>
            <person name="Fardeau M.-L."/>
            <person name="Spring S."/>
        </authorList>
    </citation>
    <scope>NUCLEOTIDE SEQUENCE [LARGE SCALE GENOMIC DNA]</scope>
    <source>
        <strain evidence="2 3">L21-TH-D2</strain>
    </source>
</reference>
<name>R1CMI7_9FIRM</name>
<dbReference type="GO" id="GO:0004527">
    <property type="term" value="F:exonuclease activity"/>
    <property type="evidence" value="ECO:0007669"/>
    <property type="project" value="UniProtKB-KW"/>
</dbReference>
<dbReference type="Proteomes" id="UP000013378">
    <property type="component" value="Unassembled WGS sequence"/>
</dbReference>
<organism evidence="2 3">
    <name type="scientific">Caldisalinibacter kiritimatiensis</name>
    <dbReference type="NCBI Taxonomy" id="1304284"/>
    <lineage>
        <taxon>Bacteria</taxon>
        <taxon>Bacillati</taxon>
        <taxon>Bacillota</taxon>
        <taxon>Tissierellia</taxon>
        <taxon>Tissierellales</taxon>
        <taxon>Thermohalobacteraceae</taxon>
        <taxon>Caldisalinibacter</taxon>
    </lineage>
</organism>
<keyword evidence="2" id="KW-0378">Hydrolase</keyword>
<dbReference type="OrthoDB" id="9773856at2"/>
<dbReference type="Pfam" id="PF00149">
    <property type="entry name" value="Metallophos"/>
    <property type="match status" value="1"/>
</dbReference>
<dbReference type="RefSeq" id="WP_006315399.1">
    <property type="nucleotide sequence ID" value="NZ_ARZA01000226.1"/>
</dbReference>
<evidence type="ECO:0000313" key="3">
    <source>
        <dbReference type="Proteomes" id="UP000013378"/>
    </source>
</evidence>
<comment type="caution">
    <text evidence="2">The sequence shown here is derived from an EMBL/GenBank/DDBJ whole genome shotgun (WGS) entry which is preliminary data.</text>
</comment>
<evidence type="ECO:0000259" key="1">
    <source>
        <dbReference type="Pfam" id="PF00149"/>
    </source>
</evidence>
<dbReference type="eggNOG" id="COG0420">
    <property type="taxonomic scope" value="Bacteria"/>
</dbReference>
<gene>
    <name evidence="2" type="ORF">L21TH_2026</name>
</gene>
<keyword evidence="2" id="KW-0269">Exonuclease</keyword>
<dbReference type="SUPFAM" id="SSF56300">
    <property type="entry name" value="Metallo-dependent phosphatases"/>
    <property type="match status" value="1"/>
</dbReference>
<keyword evidence="3" id="KW-1185">Reference proteome</keyword>
<feature type="domain" description="Calcineurin-like phosphoesterase" evidence="1">
    <location>
        <begin position="3"/>
        <end position="205"/>
    </location>
</feature>
<dbReference type="PATRIC" id="fig|1304284.3.peg.1991"/>
<dbReference type="Gene3D" id="3.60.21.10">
    <property type="match status" value="1"/>
</dbReference>
<dbReference type="PANTHER" id="PTHR30337:SF7">
    <property type="entry name" value="PHOSPHOESTERASE"/>
    <property type="match status" value="1"/>
</dbReference>
<dbReference type="AlphaFoldDB" id="R1CMI7"/>
<dbReference type="InterPro" id="IPR029052">
    <property type="entry name" value="Metallo-depent_PP-like"/>
</dbReference>
<dbReference type="InterPro" id="IPR004843">
    <property type="entry name" value="Calcineurin-like_PHP"/>
</dbReference>
<sequence>MELKILHTGDLHIGMKFNNYPDTIREELVSARFEVIDRLVEQANTNKCNIFLVAGDLFDNINRIPKKDIDKVIKSLNKFEGECIVILPGNHDYDNGMSELWDNFNKNITDKFIIMNENRPYKLKKYDLDVVIYPAYCNSKHSQDNNLGWIKELQEKPEGRWHIGIAHGALETISPDIENKYFNMTEDELEEIELDLWCLGHTHIPYPNEELVNDIKIFNAGTPEPDGMDCSHNGNAWIIAIDEEKNIEGKRIKTGRYEFKDLKFLVKDEDDFKKIKREVLTDKPEHKLVRLTLKGRIEKELFSNLNILYEELRDKLGYFYVDDSQLKVKITKDIIDREFTKDSFPYRLLTGLSKNTEDDEALQIAYELIKGVKE</sequence>
<keyword evidence="2" id="KW-0540">Nuclease</keyword>
<evidence type="ECO:0000313" key="2">
    <source>
        <dbReference type="EMBL" id="EOC99915.1"/>
    </source>
</evidence>
<protein>
    <submittedName>
        <fullName evidence="2">Exonuclease SbcD</fullName>
    </submittedName>
</protein>
<proteinExistence type="predicted"/>
<dbReference type="PANTHER" id="PTHR30337">
    <property type="entry name" value="COMPONENT OF ATP-DEPENDENT DSDNA EXONUCLEASE"/>
    <property type="match status" value="1"/>
</dbReference>